<dbReference type="UniPathway" id="UPA00143"/>
<evidence type="ECO:0000256" key="4">
    <source>
        <dbReference type="PROSITE-ProRule" id="PRU00175"/>
    </source>
</evidence>
<dbReference type="Gene3D" id="3.30.40.10">
    <property type="entry name" value="Zinc/RING finger domain, C3HC4 (zinc finger)"/>
    <property type="match status" value="1"/>
</dbReference>
<dbReference type="SUPFAM" id="SSF57850">
    <property type="entry name" value="RING/U-box"/>
    <property type="match status" value="1"/>
</dbReference>
<dbReference type="InterPro" id="IPR051834">
    <property type="entry name" value="RING_finger_E3_ligase"/>
</dbReference>
<dbReference type="FunFam" id="3.30.40.10:FF:000612">
    <property type="entry name" value="Uncharacterized protein"/>
    <property type="match status" value="1"/>
</dbReference>
<dbReference type="InterPro" id="IPR013083">
    <property type="entry name" value="Znf_RING/FYVE/PHD"/>
</dbReference>
<gene>
    <name evidence="6" type="ORF">PGTUg99_012914</name>
</gene>
<sequence length="188" mass="21718">MDREILELTQTALSHLPPQYYQVFDDLFRAFQAVHYELYSNPLRDRMTTEEAAEFFSSIGQVDYALKHLGKEDLERLEYLFSYWVNVITDLDESRATSFKRRRILVGKRLDTLPIISGPTLKSIPDGETLGCVVCMEELAQSQETIIQLPCHPSHLFHRDCIQRWLEGSLGCPTCRAEVELPPWEGPQ</sequence>
<dbReference type="PANTHER" id="PTHR45931">
    <property type="entry name" value="SI:CH211-59O9.10"/>
    <property type="match status" value="1"/>
</dbReference>
<keyword evidence="2 4" id="KW-0863">Zinc-finger</keyword>
<dbReference type="GO" id="GO:0016567">
    <property type="term" value="P:protein ubiquitination"/>
    <property type="evidence" value="ECO:0007669"/>
    <property type="project" value="UniProtKB-UniPathway"/>
</dbReference>
<evidence type="ECO:0000259" key="5">
    <source>
        <dbReference type="PROSITE" id="PS50089"/>
    </source>
</evidence>
<organism evidence="6 7">
    <name type="scientific">Puccinia graminis f. sp. tritici</name>
    <dbReference type="NCBI Taxonomy" id="56615"/>
    <lineage>
        <taxon>Eukaryota</taxon>
        <taxon>Fungi</taxon>
        <taxon>Dikarya</taxon>
        <taxon>Basidiomycota</taxon>
        <taxon>Pucciniomycotina</taxon>
        <taxon>Pucciniomycetes</taxon>
        <taxon>Pucciniales</taxon>
        <taxon>Pucciniaceae</taxon>
        <taxon>Puccinia</taxon>
    </lineage>
</organism>
<dbReference type="Pfam" id="PF13639">
    <property type="entry name" value="zf-RING_2"/>
    <property type="match status" value="1"/>
</dbReference>
<evidence type="ECO:0000256" key="1">
    <source>
        <dbReference type="ARBA" id="ARBA00022723"/>
    </source>
</evidence>
<evidence type="ECO:0000256" key="3">
    <source>
        <dbReference type="ARBA" id="ARBA00022833"/>
    </source>
</evidence>
<protein>
    <recommendedName>
        <fullName evidence="5">RING-type domain-containing protein</fullName>
    </recommendedName>
</protein>
<accession>A0A5B0MAK7</accession>
<dbReference type="Proteomes" id="UP000325313">
    <property type="component" value="Unassembled WGS sequence"/>
</dbReference>
<dbReference type="GO" id="GO:0005634">
    <property type="term" value="C:nucleus"/>
    <property type="evidence" value="ECO:0007669"/>
    <property type="project" value="TreeGrafter"/>
</dbReference>
<keyword evidence="1" id="KW-0479">Metal-binding</keyword>
<reference evidence="6 7" key="1">
    <citation type="submission" date="2019-05" db="EMBL/GenBank/DDBJ databases">
        <title>Emergence of the Ug99 lineage of the wheat stem rust pathogen through somatic hybridization.</title>
        <authorList>
            <person name="Li F."/>
            <person name="Upadhyaya N.M."/>
            <person name="Sperschneider J."/>
            <person name="Matny O."/>
            <person name="Nguyen-Phuc H."/>
            <person name="Mago R."/>
            <person name="Raley C."/>
            <person name="Miller M.E."/>
            <person name="Silverstein K.A.T."/>
            <person name="Henningsen E."/>
            <person name="Hirsch C.D."/>
            <person name="Visser B."/>
            <person name="Pretorius Z.A."/>
            <person name="Steffenson B.J."/>
            <person name="Schwessinger B."/>
            <person name="Dodds P.N."/>
            <person name="Figueroa M."/>
        </authorList>
    </citation>
    <scope>NUCLEOTIDE SEQUENCE [LARGE SCALE GENOMIC DNA]</scope>
    <source>
        <strain evidence="6 7">Ug99</strain>
    </source>
</reference>
<proteinExistence type="predicted"/>
<dbReference type="GO" id="GO:0061630">
    <property type="term" value="F:ubiquitin protein ligase activity"/>
    <property type="evidence" value="ECO:0007669"/>
    <property type="project" value="TreeGrafter"/>
</dbReference>
<dbReference type="GO" id="GO:0006511">
    <property type="term" value="P:ubiquitin-dependent protein catabolic process"/>
    <property type="evidence" value="ECO:0007669"/>
    <property type="project" value="TreeGrafter"/>
</dbReference>
<evidence type="ECO:0000313" key="7">
    <source>
        <dbReference type="Proteomes" id="UP000325313"/>
    </source>
</evidence>
<feature type="domain" description="RING-type" evidence="5">
    <location>
        <begin position="132"/>
        <end position="176"/>
    </location>
</feature>
<evidence type="ECO:0000256" key="2">
    <source>
        <dbReference type="ARBA" id="ARBA00022771"/>
    </source>
</evidence>
<dbReference type="InterPro" id="IPR001841">
    <property type="entry name" value="Znf_RING"/>
</dbReference>
<dbReference type="PROSITE" id="PS50089">
    <property type="entry name" value="ZF_RING_2"/>
    <property type="match status" value="1"/>
</dbReference>
<dbReference type="EMBL" id="VDEP01000475">
    <property type="protein sequence ID" value="KAA1072978.1"/>
    <property type="molecule type" value="Genomic_DNA"/>
</dbReference>
<dbReference type="PANTHER" id="PTHR45931:SF3">
    <property type="entry name" value="RING ZINC FINGER-CONTAINING PROTEIN"/>
    <property type="match status" value="1"/>
</dbReference>
<keyword evidence="3" id="KW-0862">Zinc</keyword>
<comment type="caution">
    <text evidence="6">The sequence shown here is derived from an EMBL/GenBank/DDBJ whole genome shotgun (WGS) entry which is preliminary data.</text>
</comment>
<name>A0A5B0MAK7_PUCGR</name>
<dbReference type="SMART" id="SM00184">
    <property type="entry name" value="RING"/>
    <property type="match status" value="1"/>
</dbReference>
<dbReference type="AlphaFoldDB" id="A0A5B0MAK7"/>
<dbReference type="GO" id="GO:0008270">
    <property type="term" value="F:zinc ion binding"/>
    <property type="evidence" value="ECO:0007669"/>
    <property type="project" value="UniProtKB-KW"/>
</dbReference>
<evidence type="ECO:0000313" key="6">
    <source>
        <dbReference type="EMBL" id="KAA1072978.1"/>
    </source>
</evidence>